<dbReference type="GO" id="GO:1904263">
    <property type="term" value="P:positive regulation of TORC1 signaling"/>
    <property type="evidence" value="ECO:0007669"/>
    <property type="project" value="TreeGrafter"/>
</dbReference>
<accession>A0A9W8J1H5</accession>
<name>A0A9W8J1H5_9AGAR</name>
<feature type="region of interest" description="Disordered" evidence="1">
    <location>
        <begin position="328"/>
        <end position="383"/>
    </location>
</feature>
<proteinExistence type="predicted"/>
<evidence type="ECO:0000259" key="2">
    <source>
        <dbReference type="Pfam" id="PF21719"/>
    </source>
</evidence>
<dbReference type="Proteomes" id="UP001140091">
    <property type="component" value="Unassembled WGS sequence"/>
</dbReference>
<dbReference type="PANTHER" id="PTHR16453">
    <property type="entry name" value="WD40 DOMAIN-CONTAINING PROTEIN MIO FAMILY MEMBER"/>
    <property type="match status" value="1"/>
</dbReference>
<gene>
    <name evidence="3" type="ORF">H1R20_g10586</name>
</gene>
<reference evidence="3" key="1">
    <citation type="submission" date="2022-06" db="EMBL/GenBank/DDBJ databases">
        <title>Genome Sequence of Candolleomyces eurysporus.</title>
        <authorList>
            <person name="Buettner E."/>
        </authorList>
    </citation>
    <scope>NUCLEOTIDE SEQUENCE</scope>
    <source>
        <strain evidence="3">VTCC 930004</strain>
    </source>
</reference>
<dbReference type="InterPro" id="IPR036322">
    <property type="entry name" value="WD40_repeat_dom_sf"/>
</dbReference>
<dbReference type="PANTHER" id="PTHR16453:SF9">
    <property type="entry name" value="GATOR COMPLEX PROTEIN MIOS"/>
    <property type="match status" value="1"/>
</dbReference>
<feature type="compositionally biased region" description="Basic and acidic residues" evidence="1">
    <location>
        <begin position="343"/>
        <end position="353"/>
    </location>
</feature>
<feature type="region of interest" description="Disordered" evidence="1">
    <location>
        <begin position="731"/>
        <end position="757"/>
    </location>
</feature>
<dbReference type="InterPro" id="IPR037593">
    <property type="entry name" value="MIOS/Sea4"/>
</dbReference>
<feature type="compositionally biased region" description="Basic and acidic residues" evidence="1">
    <location>
        <begin position="501"/>
        <end position="520"/>
    </location>
</feature>
<dbReference type="SUPFAM" id="SSF50978">
    <property type="entry name" value="WD40 repeat-like"/>
    <property type="match status" value="1"/>
</dbReference>
<evidence type="ECO:0000313" key="3">
    <source>
        <dbReference type="EMBL" id="KAJ2926520.1"/>
    </source>
</evidence>
<sequence length="1066" mass="118677">MVYLDKSLLWHPRRNNKFIVGGNSQITLYEWAAEYPEIRHITSQHDLHFMKCFAWSPDPAFEDLLAVGHSTGKVDLIRLEASKQARQHNVLSSGPSVTLPVRNSRACNALAFCTADPNYLAVGLDKIRNDSSLIIWDINAARAGLTIHGVQAGSEAHVSVVPPFTPRPHPQIPRIDNRADTRTLQQHGPIMLQQHAPTEVVSSLSFLPHSTHLLLAGVSSRWLRLFDLRSNTPAATNVASKVHGIATDTFDAHRIACFGDNQVTIWDARRLSQPLLMFTERDGLGDGAKLRQGAAYSHIEFSRTRRGCLSTLERDGSYVRFWDVTETRHPSSEGSTFGGSSDGESRTGRESNRSARRSWAANLPWPTQNSNASRSKDSPTLPERQPYASYVLADTRRSMHLYFYVVTHTDEYAAKTFSRPLASFAMVPNSSDNPLACHVMVVNKDGDLELYQVHDTPKQGAWSSLGDLTVGAGKGFKVFEGFRNHEPNDSDGVRQPPTRLFGEKDPSRSRSATRREDSQLRGRASQLYPPPSSALFGGDHEGFPAISGVSAQLAMSARGGKPRTYSPLGRIKAGERSQSRTRSGVPVAGIKRFTESRSRERHRSPSAAGRKSSRGPELKSKGITSVLAEDISMVMHRRAMIGYGLSKPHENMLITESPSDLSDSSGQDLSEVWAWIYHSRELLCSPTPRVHGYDFSYQGLTGIWEGFQPCSPPHSDPTSVDDTPTAVNRTLLDIPGAGNQHERQGSSRRSHSPADDLHGNWAVALTTIAERRGVDRSLWKPPVPTTKLVQRQVALQLCGWSLKDEELKTAVKRWEREGKLTRAACWLVFTKQHTKAMDLLMQSSGEQTASSSALKNPELRQHYSQLTARVKDPYLKMMLTHMAVGDWAEVLKENKIPFRERLAIAFQFLDDKSVTSTLRRMTEAAYQQGDIEGLIITGLTKSGLNVLQAYVDKTGDVQTAAIMSSYVCPIRFRDNRAEKWLQTYRDLLDGFKLHHERVGFDIERGQLLSDAIQNGFMPSEEWVPRQILIRCHYCNKPVNGAEMLLPNQFPQKGRVSSLRLAGGVGC</sequence>
<dbReference type="Pfam" id="PF21720">
    <property type="entry name" value="MIOS_WD40"/>
    <property type="match status" value="2"/>
</dbReference>
<feature type="domain" description="MIOS-like alpha-solenoid" evidence="2">
    <location>
        <begin position="789"/>
        <end position="908"/>
    </location>
</feature>
<dbReference type="Pfam" id="PF21719">
    <property type="entry name" value="MIOS_a-sol"/>
    <property type="match status" value="1"/>
</dbReference>
<dbReference type="InterPro" id="IPR049092">
    <property type="entry name" value="MIOS_a-sol"/>
</dbReference>
<feature type="non-terminal residue" evidence="3">
    <location>
        <position position="1066"/>
    </location>
</feature>
<feature type="region of interest" description="Disordered" evidence="1">
    <location>
        <begin position="557"/>
        <end position="621"/>
    </location>
</feature>
<keyword evidence="4" id="KW-1185">Reference proteome</keyword>
<feature type="region of interest" description="Disordered" evidence="1">
    <location>
        <begin position="481"/>
        <end position="539"/>
    </location>
</feature>
<dbReference type="EMBL" id="JANBPK010001056">
    <property type="protein sequence ID" value="KAJ2926520.1"/>
    <property type="molecule type" value="Genomic_DNA"/>
</dbReference>
<dbReference type="AlphaFoldDB" id="A0A9W8J1H5"/>
<evidence type="ECO:0000256" key="1">
    <source>
        <dbReference type="SAM" id="MobiDB-lite"/>
    </source>
</evidence>
<dbReference type="OrthoDB" id="341486at2759"/>
<comment type="caution">
    <text evidence="3">The sequence shown here is derived from an EMBL/GenBank/DDBJ whole genome shotgun (WGS) entry which is preliminary data.</text>
</comment>
<organism evidence="3 4">
    <name type="scientific">Candolleomyces eurysporus</name>
    <dbReference type="NCBI Taxonomy" id="2828524"/>
    <lineage>
        <taxon>Eukaryota</taxon>
        <taxon>Fungi</taxon>
        <taxon>Dikarya</taxon>
        <taxon>Basidiomycota</taxon>
        <taxon>Agaricomycotina</taxon>
        <taxon>Agaricomycetes</taxon>
        <taxon>Agaricomycetidae</taxon>
        <taxon>Agaricales</taxon>
        <taxon>Agaricineae</taxon>
        <taxon>Psathyrellaceae</taxon>
        <taxon>Candolleomyces</taxon>
    </lineage>
</organism>
<protein>
    <recommendedName>
        <fullName evidence="2">MIOS-like alpha-solenoid domain-containing protein</fullName>
    </recommendedName>
</protein>
<dbReference type="InterPro" id="IPR015943">
    <property type="entry name" value="WD40/YVTN_repeat-like_dom_sf"/>
</dbReference>
<feature type="compositionally biased region" description="Basic and acidic residues" evidence="1">
    <location>
        <begin position="481"/>
        <end position="492"/>
    </location>
</feature>
<evidence type="ECO:0000313" key="4">
    <source>
        <dbReference type="Proteomes" id="UP001140091"/>
    </source>
</evidence>
<dbReference type="GO" id="GO:0005737">
    <property type="term" value="C:cytoplasm"/>
    <property type="evidence" value="ECO:0007669"/>
    <property type="project" value="TreeGrafter"/>
</dbReference>
<dbReference type="Gene3D" id="2.130.10.10">
    <property type="entry name" value="YVTN repeat-like/Quinoprotein amine dehydrogenase"/>
    <property type="match status" value="2"/>
</dbReference>